<keyword evidence="3" id="KW-1185">Reference proteome</keyword>
<reference evidence="2 3" key="1">
    <citation type="submission" date="2018-06" db="EMBL/GenBank/DDBJ databases">
        <title>Mucibacter soli gen. nov., sp. nov., a new member of the family Chitinophagaceae producing mucin.</title>
        <authorList>
            <person name="Kim M.-K."/>
            <person name="Park S."/>
            <person name="Kim T.-S."/>
            <person name="Joung Y."/>
            <person name="Han J.-H."/>
            <person name="Kim S.B."/>
        </authorList>
    </citation>
    <scope>NUCLEOTIDE SEQUENCE [LARGE SCALE GENOMIC DNA]</scope>
    <source>
        <strain evidence="2 3">R1-15</strain>
    </source>
</reference>
<evidence type="ECO:0000313" key="2">
    <source>
        <dbReference type="EMBL" id="PZF71120.1"/>
    </source>
</evidence>
<feature type="chain" id="PRO_5015851560" description="DUF5034 domain-containing protein" evidence="1">
    <location>
        <begin position="21"/>
        <end position="200"/>
    </location>
</feature>
<name>A0A2W2AFW5_9BACT</name>
<comment type="caution">
    <text evidence="2">The sequence shown here is derived from an EMBL/GenBank/DDBJ whole genome shotgun (WGS) entry which is preliminary data.</text>
</comment>
<dbReference type="EMBL" id="QKTW01000027">
    <property type="protein sequence ID" value="PZF71120.1"/>
    <property type="molecule type" value="Genomic_DNA"/>
</dbReference>
<evidence type="ECO:0000313" key="3">
    <source>
        <dbReference type="Proteomes" id="UP000248745"/>
    </source>
</evidence>
<gene>
    <name evidence="2" type="ORF">DN068_20705</name>
</gene>
<accession>A0A2W2AFW5</accession>
<sequence>MRKKLLSLSILFAAIWPLSALLNSCNPDNCHSRYCTYVSSLDVKIMDNGDSVPHDIVNNELYAKALTMQITVTDGLSTDSLWLCPHIAMRSPFITTATAIYKKNCDDATGPRDLLDTFRITSNHDFDAQHPAGTDLQDIFYSSSPVKVYTGNPADHQQGLYTYYMRQAPSDTGTHVFTVTMHFTNGKVMSQSTSPVKLLK</sequence>
<dbReference type="AlphaFoldDB" id="A0A2W2AFW5"/>
<keyword evidence="1" id="KW-0732">Signal</keyword>
<protein>
    <recommendedName>
        <fullName evidence="4">DUF5034 domain-containing protein</fullName>
    </recommendedName>
</protein>
<organism evidence="2 3">
    <name type="scientific">Taibaiella soli</name>
    <dbReference type="NCBI Taxonomy" id="1649169"/>
    <lineage>
        <taxon>Bacteria</taxon>
        <taxon>Pseudomonadati</taxon>
        <taxon>Bacteroidota</taxon>
        <taxon>Chitinophagia</taxon>
        <taxon>Chitinophagales</taxon>
        <taxon>Chitinophagaceae</taxon>
        <taxon>Taibaiella</taxon>
    </lineage>
</organism>
<dbReference type="Proteomes" id="UP000248745">
    <property type="component" value="Unassembled WGS sequence"/>
</dbReference>
<feature type="signal peptide" evidence="1">
    <location>
        <begin position="1"/>
        <end position="20"/>
    </location>
</feature>
<evidence type="ECO:0000256" key="1">
    <source>
        <dbReference type="SAM" id="SignalP"/>
    </source>
</evidence>
<proteinExistence type="predicted"/>
<dbReference type="RefSeq" id="WP_111000856.1">
    <property type="nucleotide sequence ID" value="NZ_QKTW01000027.1"/>
</dbReference>
<dbReference type="OrthoDB" id="876977at2"/>
<evidence type="ECO:0008006" key="4">
    <source>
        <dbReference type="Google" id="ProtNLM"/>
    </source>
</evidence>